<protein>
    <submittedName>
        <fullName evidence="2">Uncharacterized protein</fullName>
    </submittedName>
</protein>
<evidence type="ECO:0000313" key="3">
    <source>
        <dbReference type="Proteomes" id="UP000299102"/>
    </source>
</evidence>
<dbReference type="AlphaFoldDB" id="A0A4C1Z8B5"/>
<evidence type="ECO:0000256" key="1">
    <source>
        <dbReference type="SAM" id="MobiDB-lite"/>
    </source>
</evidence>
<accession>A0A4C1Z8B5</accession>
<keyword evidence="3" id="KW-1185">Reference proteome</keyword>
<feature type="compositionally biased region" description="Basic residues" evidence="1">
    <location>
        <begin position="59"/>
        <end position="70"/>
    </location>
</feature>
<proteinExistence type="predicted"/>
<evidence type="ECO:0000313" key="2">
    <source>
        <dbReference type="EMBL" id="GBP83562.1"/>
    </source>
</evidence>
<dbReference type="Proteomes" id="UP000299102">
    <property type="component" value="Unassembled WGS sequence"/>
</dbReference>
<organism evidence="2 3">
    <name type="scientific">Eumeta variegata</name>
    <name type="common">Bagworm moth</name>
    <name type="synonym">Eumeta japonica</name>
    <dbReference type="NCBI Taxonomy" id="151549"/>
    <lineage>
        <taxon>Eukaryota</taxon>
        <taxon>Metazoa</taxon>
        <taxon>Ecdysozoa</taxon>
        <taxon>Arthropoda</taxon>
        <taxon>Hexapoda</taxon>
        <taxon>Insecta</taxon>
        <taxon>Pterygota</taxon>
        <taxon>Neoptera</taxon>
        <taxon>Endopterygota</taxon>
        <taxon>Lepidoptera</taxon>
        <taxon>Glossata</taxon>
        <taxon>Ditrysia</taxon>
        <taxon>Tineoidea</taxon>
        <taxon>Psychidae</taxon>
        <taxon>Oiketicinae</taxon>
        <taxon>Eumeta</taxon>
    </lineage>
</organism>
<name>A0A4C1Z8B5_EUMVA</name>
<gene>
    <name evidence="2" type="ORF">EVAR_65650_1</name>
</gene>
<feature type="region of interest" description="Disordered" evidence="1">
    <location>
        <begin position="1"/>
        <end position="89"/>
    </location>
</feature>
<sequence>MPATERSGASAALPATNAKVRVERDGPSRRHRPRFRGDSPANTRDAPITTRPPDGKSVPPRRRRAKRQFKSKAASPQGRRGGRRSRLNKSSAYHVVASVNVVVLLVGVDVEDQVYTDQKCKEPKNEPNTTQKTMESNVLNFRGSRVATGTTDRLGGTALRAYYGQSALKEVPLSPSKARLRRSIMECQCLPPVSIIRP</sequence>
<reference evidence="2 3" key="1">
    <citation type="journal article" date="2019" name="Commun. Biol.">
        <title>The bagworm genome reveals a unique fibroin gene that provides high tensile strength.</title>
        <authorList>
            <person name="Kono N."/>
            <person name="Nakamura H."/>
            <person name="Ohtoshi R."/>
            <person name="Tomita M."/>
            <person name="Numata K."/>
            <person name="Arakawa K."/>
        </authorList>
    </citation>
    <scope>NUCLEOTIDE SEQUENCE [LARGE SCALE GENOMIC DNA]</scope>
</reference>
<comment type="caution">
    <text evidence="2">The sequence shown here is derived from an EMBL/GenBank/DDBJ whole genome shotgun (WGS) entry which is preliminary data.</text>
</comment>
<dbReference type="EMBL" id="BGZK01001626">
    <property type="protein sequence ID" value="GBP83562.1"/>
    <property type="molecule type" value="Genomic_DNA"/>
</dbReference>